<dbReference type="Proteomes" id="UP000054270">
    <property type="component" value="Unassembled WGS sequence"/>
</dbReference>
<organism evidence="1 2">
    <name type="scientific">Hypholoma sublateritium (strain FD-334 SS-4)</name>
    <dbReference type="NCBI Taxonomy" id="945553"/>
    <lineage>
        <taxon>Eukaryota</taxon>
        <taxon>Fungi</taxon>
        <taxon>Dikarya</taxon>
        <taxon>Basidiomycota</taxon>
        <taxon>Agaricomycotina</taxon>
        <taxon>Agaricomycetes</taxon>
        <taxon>Agaricomycetidae</taxon>
        <taxon>Agaricales</taxon>
        <taxon>Agaricineae</taxon>
        <taxon>Strophariaceae</taxon>
        <taxon>Hypholoma</taxon>
    </lineage>
</organism>
<gene>
    <name evidence="1" type="ORF">HYPSUDRAFT_208838</name>
</gene>
<sequence length="164" mass="18767">MSAQPIFTFHPWNIGTPNHSKHAVVLCSTQPGPRYMVTSLDGCVRVVRKPENELVAVFSHIPRRRPIYETSPIDHPRNVIVDNIEYLWLTVEFAGVRRYELYTLQRDILMVVLRVDDDGVISFHPRPGITPQQGWCDIIVSEIVHMIIAEDAWLAGANIQLTRD</sequence>
<evidence type="ECO:0000313" key="2">
    <source>
        <dbReference type="Proteomes" id="UP000054270"/>
    </source>
</evidence>
<reference evidence="2" key="1">
    <citation type="submission" date="2014-04" db="EMBL/GenBank/DDBJ databases">
        <title>Evolutionary Origins and Diversification of the Mycorrhizal Mutualists.</title>
        <authorList>
            <consortium name="DOE Joint Genome Institute"/>
            <consortium name="Mycorrhizal Genomics Consortium"/>
            <person name="Kohler A."/>
            <person name="Kuo A."/>
            <person name="Nagy L.G."/>
            <person name="Floudas D."/>
            <person name="Copeland A."/>
            <person name="Barry K.W."/>
            <person name="Cichocki N."/>
            <person name="Veneault-Fourrey C."/>
            <person name="LaButti K."/>
            <person name="Lindquist E.A."/>
            <person name="Lipzen A."/>
            <person name="Lundell T."/>
            <person name="Morin E."/>
            <person name="Murat C."/>
            <person name="Riley R."/>
            <person name="Ohm R."/>
            <person name="Sun H."/>
            <person name="Tunlid A."/>
            <person name="Henrissat B."/>
            <person name="Grigoriev I.V."/>
            <person name="Hibbett D.S."/>
            <person name="Martin F."/>
        </authorList>
    </citation>
    <scope>NUCLEOTIDE SEQUENCE [LARGE SCALE GENOMIC DNA]</scope>
    <source>
        <strain evidence="2">FD-334 SS-4</strain>
    </source>
</reference>
<name>A0A0D2NCI8_HYPSF</name>
<dbReference type="EMBL" id="KN817686">
    <property type="protein sequence ID" value="KJA14291.1"/>
    <property type="molecule type" value="Genomic_DNA"/>
</dbReference>
<protein>
    <submittedName>
        <fullName evidence="1">Uncharacterized protein</fullName>
    </submittedName>
</protein>
<keyword evidence="2" id="KW-1185">Reference proteome</keyword>
<dbReference type="AlphaFoldDB" id="A0A0D2NCI8"/>
<evidence type="ECO:0000313" key="1">
    <source>
        <dbReference type="EMBL" id="KJA14291.1"/>
    </source>
</evidence>
<accession>A0A0D2NCI8</accession>
<proteinExistence type="predicted"/>